<organism evidence="1 2">
    <name type="scientific">Pedococcus ginsenosidimutans</name>
    <dbReference type="NCBI Taxonomy" id="490570"/>
    <lineage>
        <taxon>Bacteria</taxon>
        <taxon>Bacillati</taxon>
        <taxon>Actinomycetota</taxon>
        <taxon>Actinomycetes</taxon>
        <taxon>Micrococcales</taxon>
        <taxon>Intrasporangiaceae</taxon>
        <taxon>Pedococcus</taxon>
    </lineage>
</organism>
<dbReference type="SUPFAM" id="SSF54285">
    <property type="entry name" value="MoaD/ThiS"/>
    <property type="match status" value="1"/>
</dbReference>
<reference evidence="2" key="1">
    <citation type="journal article" date="2019" name="Int. J. Syst. Evol. Microbiol.">
        <title>The Global Catalogue of Microorganisms (GCM) 10K type strain sequencing project: providing services to taxonomists for standard genome sequencing and annotation.</title>
        <authorList>
            <consortium name="The Broad Institute Genomics Platform"/>
            <consortium name="The Broad Institute Genome Sequencing Center for Infectious Disease"/>
            <person name="Wu L."/>
            <person name="Ma J."/>
        </authorList>
    </citation>
    <scope>NUCLEOTIDE SEQUENCE [LARGE SCALE GENOMIC DNA]</scope>
    <source>
        <strain evidence="2">JCM 18961</strain>
    </source>
</reference>
<dbReference type="Gene3D" id="3.10.20.30">
    <property type="match status" value="1"/>
</dbReference>
<dbReference type="EMBL" id="BAABLO010000003">
    <property type="protein sequence ID" value="GAA4715020.1"/>
    <property type="molecule type" value="Genomic_DNA"/>
</dbReference>
<protein>
    <recommendedName>
        <fullName evidence="3">Molybdopterin synthase sulfur carrier subunit</fullName>
    </recommendedName>
</protein>
<dbReference type="RefSeq" id="WP_345501507.1">
    <property type="nucleotide sequence ID" value="NZ_BAABLO010000003.1"/>
</dbReference>
<evidence type="ECO:0008006" key="3">
    <source>
        <dbReference type="Google" id="ProtNLM"/>
    </source>
</evidence>
<evidence type="ECO:0000313" key="2">
    <source>
        <dbReference type="Proteomes" id="UP001500556"/>
    </source>
</evidence>
<dbReference type="InterPro" id="IPR012675">
    <property type="entry name" value="Beta-grasp_dom_sf"/>
</dbReference>
<dbReference type="InterPro" id="IPR003749">
    <property type="entry name" value="ThiS/MoaD-like"/>
</dbReference>
<dbReference type="Proteomes" id="UP001500556">
    <property type="component" value="Unassembled WGS sequence"/>
</dbReference>
<dbReference type="InterPro" id="IPR016155">
    <property type="entry name" value="Mopterin_synth/thiamin_S_b"/>
</dbReference>
<accession>A0ABP8XUF3</accession>
<dbReference type="Pfam" id="PF02597">
    <property type="entry name" value="ThiS"/>
    <property type="match status" value="1"/>
</dbReference>
<sequence>MGTPPDRTASVVTVRYWAAARAAAGVEQDEVTDVATVGAALAAVAARRPDLEPVAAVSTLLLDGRAVDRGAAVAHGSVLEVLPPFAGG</sequence>
<comment type="caution">
    <text evidence="1">The sequence shown here is derived from an EMBL/GenBank/DDBJ whole genome shotgun (WGS) entry which is preliminary data.</text>
</comment>
<gene>
    <name evidence="1" type="ORF">GCM10025782_09360</name>
</gene>
<proteinExistence type="predicted"/>
<evidence type="ECO:0000313" key="1">
    <source>
        <dbReference type="EMBL" id="GAA4715020.1"/>
    </source>
</evidence>
<name>A0ABP8XUF3_9MICO</name>
<keyword evidence="2" id="KW-1185">Reference proteome</keyword>